<organism evidence="3 4">
    <name type="scientific">Kribbella yunnanensis</name>
    <dbReference type="NCBI Taxonomy" id="190194"/>
    <lineage>
        <taxon>Bacteria</taxon>
        <taxon>Bacillati</taxon>
        <taxon>Actinomycetota</taxon>
        <taxon>Actinomycetes</taxon>
        <taxon>Propionibacteriales</taxon>
        <taxon>Kribbellaceae</taxon>
        <taxon>Kribbella</taxon>
    </lineage>
</organism>
<evidence type="ECO:0000259" key="2">
    <source>
        <dbReference type="PROSITE" id="PS51819"/>
    </source>
</evidence>
<sequence>MGADDVFPIVTTADLDRLLAFYTKTLAATEHYRFPPEGPPAYVGLHVGAASLGLGHDPNHQPTPGSIALWFYVANCDATTTLIRQSGGRILEEPTDQPWGERTARAQDPDGNSLVLGQRAPSPDQQDV</sequence>
<accession>A0ABP4VAN5</accession>
<evidence type="ECO:0000256" key="1">
    <source>
        <dbReference type="SAM" id="MobiDB-lite"/>
    </source>
</evidence>
<dbReference type="EMBL" id="BAAANF010000033">
    <property type="protein sequence ID" value="GAA1719869.1"/>
    <property type="molecule type" value="Genomic_DNA"/>
</dbReference>
<dbReference type="InterPro" id="IPR037523">
    <property type="entry name" value="VOC_core"/>
</dbReference>
<keyword evidence="4" id="KW-1185">Reference proteome</keyword>
<dbReference type="RefSeq" id="WP_344165153.1">
    <property type="nucleotide sequence ID" value="NZ_BAAANF010000033.1"/>
</dbReference>
<dbReference type="PROSITE" id="PS51819">
    <property type="entry name" value="VOC"/>
    <property type="match status" value="1"/>
</dbReference>
<evidence type="ECO:0000313" key="3">
    <source>
        <dbReference type="EMBL" id="GAA1719869.1"/>
    </source>
</evidence>
<protein>
    <submittedName>
        <fullName evidence="3">VOC family protein</fullName>
    </submittedName>
</protein>
<dbReference type="SUPFAM" id="SSF54593">
    <property type="entry name" value="Glyoxalase/Bleomycin resistance protein/Dihydroxybiphenyl dioxygenase"/>
    <property type="match status" value="1"/>
</dbReference>
<feature type="domain" description="VOC" evidence="2">
    <location>
        <begin position="2"/>
        <end position="119"/>
    </location>
</feature>
<dbReference type="Pfam" id="PF00903">
    <property type="entry name" value="Glyoxalase"/>
    <property type="match status" value="1"/>
</dbReference>
<gene>
    <name evidence="3" type="ORF">GCM10009745_81100</name>
</gene>
<feature type="region of interest" description="Disordered" evidence="1">
    <location>
        <begin position="86"/>
        <end position="128"/>
    </location>
</feature>
<evidence type="ECO:0000313" key="4">
    <source>
        <dbReference type="Proteomes" id="UP001500280"/>
    </source>
</evidence>
<dbReference type="Proteomes" id="UP001500280">
    <property type="component" value="Unassembled WGS sequence"/>
</dbReference>
<name>A0ABP4VAN5_9ACTN</name>
<dbReference type="InterPro" id="IPR004360">
    <property type="entry name" value="Glyas_Fos-R_dOase_dom"/>
</dbReference>
<dbReference type="InterPro" id="IPR029068">
    <property type="entry name" value="Glyas_Bleomycin-R_OHBP_Dase"/>
</dbReference>
<reference evidence="4" key="1">
    <citation type="journal article" date="2019" name="Int. J. Syst. Evol. Microbiol.">
        <title>The Global Catalogue of Microorganisms (GCM) 10K type strain sequencing project: providing services to taxonomists for standard genome sequencing and annotation.</title>
        <authorList>
            <consortium name="The Broad Institute Genomics Platform"/>
            <consortium name="The Broad Institute Genome Sequencing Center for Infectious Disease"/>
            <person name="Wu L."/>
            <person name="Ma J."/>
        </authorList>
    </citation>
    <scope>NUCLEOTIDE SEQUENCE [LARGE SCALE GENOMIC DNA]</scope>
    <source>
        <strain evidence="4">JCM 14307</strain>
    </source>
</reference>
<dbReference type="Gene3D" id="3.10.180.10">
    <property type="entry name" value="2,3-Dihydroxybiphenyl 1,2-Dioxygenase, domain 1"/>
    <property type="match status" value="1"/>
</dbReference>
<comment type="caution">
    <text evidence="3">The sequence shown here is derived from an EMBL/GenBank/DDBJ whole genome shotgun (WGS) entry which is preliminary data.</text>
</comment>
<proteinExistence type="predicted"/>